<evidence type="ECO:0000313" key="2">
    <source>
        <dbReference type="EMBL" id="AHB99420.1"/>
    </source>
</evidence>
<protein>
    <submittedName>
        <fullName evidence="2">ABC transporter</fullName>
    </submittedName>
</protein>
<feature type="transmembrane region" description="Helical" evidence="1">
    <location>
        <begin position="21"/>
        <end position="45"/>
    </location>
</feature>
<reference evidence="2 3" key="1">
    <citation type="journal article" date="2011" name="PLoS ONE">
        <title>Core proteome of the minimal cell: comparative proteomics of three mollicute species.</title>
        <authorList>
            <person name="Fisunov G.Y."/>
            <person name="Alexeev D.G."/>
            <person name="Bazaleev N.A."/>
            <person name="Ladygina V.G."/>
            <person name="Galyamina M.A."/>
            <person name="Kondratov I.G."/>
            <person name="Zhukova N.A."/>
            <person name="Serebryakova M.V."/>
            <person name="Demina I.A."/>
            <person name="Govorun V.M."/>
        </authorList>
    </citation>
    <scope>NUCLEOTIDE SEQUENCE [LARGE SCALE GENOMIC DNA]</scope>
    <source>
        <strain evidence="2 3">S6</strain>
    </source>
</reference>
<name>A0A0F6CJZ8_MYCGL</name>
<dbReference type="eggNOG" id="COG1277">
    <property type="taxonomic scope" value="Bacteria"/>
</dbReference>
<dbReference type="AlphaFoldDB" id="A0A0F6CJZ8"/>
<dbReference type="KEGG" id="mgz:GCW_00545"/>
<keyword evidence="1" id="KW-1133">Transmembrane helix</keyword>
<feature type="transmembrane region" description="Helical" evidence="1">
    <location>
        <begin position="132"/>
        <end position="154"/>
    </location>
</feature>
<dbReference type="HOGENOM" id="CLU_029433_1_0_14"/>
<dbReference type="EMBL" id="CP006916">
    <property type="protein sequence ID" value="AHB99420.1"/>
    <property type="molecule type" value="Genomic_DNA"/>
</dbReference>
<keyword evidence="1" id="KW-0812">Transmembrane</keyword>
<sequence>MKSVKSYVYFLHKIMLKKKSSYVLPIVFFALAIIFSIILSVVQIPDRFKNFTIYAIIFAEMILTIFYASLKALNIYKDLEEEGLELLTYSKPINRRDIFIAKFIVFIIFDCYWAILMMVSNLILVLNLKETNLTLIVLLSFTVFFFAFLIFGLFASIIGYKFNGKIALAIPLTIISPLIIGGSIVSSQSTSSANNLAFYLNTKRLLQPAGNEANVETFYLNNNQDNFYILPNGYDEPTFSQKQTEYLRTAYNFAKNSSTEWQIYSWLVTPYQMIDIFNFKNQNIFNTFQSNYTTNLDNYLYYNKLDAPTYSYQLNENNVLPRYLVNIRDDKTPNYQDVYLVPGALKNNLNPSLDELNNTKIIYARQDADNFDITFPEDEFNNTNASDIVGKLNWTYIKELLDSKVFNAYSKQFIDNLIKSEGYINGDPSDLTYYHNLLMSEIQNEITDEQSKFNNLDDNITVLEDSSITNKIIKSNIERQIYLTVALVYYIYFNQNNDLLTTALLFNNKLDDNSNNFTPKQLSFNYGAYTYHIGGYANYSTKQEVQNNKVIIRYDLKKSNNFVFQPVTQIMQMTRNKEIINKYSFILLWAVIASLFVLANNILYIRKDYK</sequence>
<gene>
    <name evidence="2" type="ORF">GCW_00545</name>
</gene>
<feature type="transmembrane region" description="Helical" evidence="1">
    <location>
        <begin position="99"/>
        <end position="126"/>
    </location>
</feature>
<keyword evidence="1" id="KW-0472">Membrane</keyword>
<feature type="transmembrane region" description="Helical" evidence="1">
    <location>
        <begin position="166"/>
        <end position="185"/>
    </location>
</feature>
<evidence type="ECO:0000313" key="3">
    <source>
        <dbReference type="Proteomes" id="UP000018735"/>
    </source>
</evidence>
<feature type="transmembrane region" description="Helical" evidence="1">
    <location>
        <begin position="51"/>
        <end position="70"/>
    </location>
</feature>
<proteinExistence type="predicted"/>
<organism evidence="2 3">
    <name type="scientific">Mycoplasmoides gallisepticum S6</name>
    <dbReference type="NCBI Taxonomy" id="1006581"/>
    <lineage>
        <taxon>Bacteria</taxon>
        <taxon>Bacillati</taxon>
        <taxon>Mycoplasmatota</taxon>
        <taxon>Mycoplasmoidales</taxon>
        <taxon>Mycoplasmoidaceae</taxon>
        <taxon>Mycoplasmoides</taxon>
    </lineage>
</organism>
<evidence type="ECO:0000256" key="1">
    <source>
        <dbReference type="SAM" id="Phobius"/>
    </source>
</evidence>
<feature type="transmembrane region" description="Helical" evidence="1">
    <location>
        <begin position="583"/>
        <end position="605"/>
    </location>
</feature>
<accession>A0A0F6CJZ8</accession>
<dbReference type="Proteomes" id="UP000018735">
    <property type="component" value="Chromosome"/>
</dbReference>